<dbReference type="Proteomes" id="UP000887565">
    <property type="component" value="Unplaced"/>
</dbReference>
<evidence type="ECO:0000313" key="1">
    <source>
        <dbReference type="Proteomes" id="UP000887565"/>
    </source>
</evidence>
<dbReference type="AlphaFoldDB" id="A0A915K2Q3"/>
<accession>A0A915K2Q3</accession>
<dbReference type="WBParaSite" id="nRc.2.0.1.t32481-RA">
    <property type="protein sequence ID" value="nRc.2.0.1.t32481-RA"/>
    <property type="gene ID" value="nRc.2.0.1.g32481"/>
</dbReference>
<keyword evidence="1" id="KW-1185">Reference proteome</keyword>
<organism evidence="1 2">
    <name type="scientific">Romanomermis culicivorax</name>
    <name type="common">Nematode worm</name>
    <dbReference type="NCBI Taxonomy" id="13658"/>
    <lineage>
        <taxon>Eukaryota</taxon>
        <taxon>Metazoa</taxon>
        <taxon>Ecdysozoa</taxon>
        <taxon>Nematoda</taxon>
        <taxon>Enoplea</taxon>
        <taxon>Dorylaimia</taxon>
        <taxon>Mermithida</taxon>
        <taxon>Mermithoidea</taxon>
        <taxon>Mermithidae</taxon>
        <taxon>Romanomermis</taxon>
    </lineage>
</organism>
<reference evidence="2" key="1">
    <citation type="submission" date="2022-11" db="UniProtKB">
        <authorList>
            <consortium name="WormBaseParasite"/>
        </authorList>
    </citation>
    <scope>IDENTIFICATION</scope>
</reference>
<protein>
    <submittedName>
        <fullName evidence="2">Uncharacterized protein</fullName>
    </submittedName>
</protein>
<evidence type="ECO:0000313" key="2">
    <source>
        <dbReference type="WBParaSite" id="nRc.2.0.1.t32481-RA"/>
    </source>
</evidence>
<proteinExistence type="predicted"/>
<name>A0A915K2Q3_ROMCU</name>
<sequence length="142" mass="15626">MHEPYDDELLETPIFDLNIAKLLADVITLSHDQSTTLAAALKAYGFPELPPMMLLLEHHWQDYLLALCDQILAILMPALDATPAAMQTMPLVDMALVVPQSVPQSIAAQPLLTVLMDAQLQEHCTSTAQLDQHGQPIQKPAH</sequence>